<name>A0AAE1DZI9_9GAST</name>
<sequence length="150" mass="16841">MIGGAENKQDGAAHLWRRESSKSNTALLVQGMILFRSGGIRRQEIGRVLYLVLVLAETPGTLSLLFIPNSSLLLKWRACQIRQGTIFAEEPFLFGLHGPLLAVSLIICRTITYLAWRNVRAFKWPAARCSSVQCYRTLMRCESSVNDLCL</sequence>
<evidence type="ECO:0000256" key="1">
    <source>
        <dbReference type="SAM" id="Phobius"/>
    </source>
</evidence>
<feature type="transmembrane region" description="Helical" evidence="1">
    <location>
        <begin position="48"/>
        <end position="67"/>
    </location>
</feature>
<dbReference type="AlphaFoldDB" id="A0AAE1DZI9"/>
<organism evidence="2 3">
    <name type="scientific">Elysia crispata</name>
    <name type="common">lettuce slug</name>
    <dbReference type="NCBI Taxonomy" id="231223"/>
    <lineage>
        <taxon>Eukaryota</taxon>
        <taxon>Metazoa</taxon>
        <taxon>Spiralia</taxon>
        <taxon>Lophotrochozoa</taxon>
        <taxon>Mollusca</taxon>
        <taxon>Gastropoda</taxon>
        <taxon>Heterobranchia</taxon>
        <taxon>Euthyneura</taxon>
        <taxon>Panpulmonata</taxon>
        <taxon>Sacoglossa</taxon>
        <taxon>Placobranchoidea</taxon>
        <taxon>Plakobranchidae</taxon>
        <taxon>Elysia</taxon>
    </lineage>
</organism>
<keyword evidence="1" id="KW-0472">Membrane</keyword>
<dbReference type="Proteomes" id="UP001283361">
    <property type="component" value="Unassembled WGS sequence"/>
</dbReference>
<reference evidence="2" key="1">
    <citation type="journal article" date="2023" name="G3 (Bethesda)">
        <title>A reference genome for the long-term kleptoplast-retaining sea slug Elysia crispata morphotype clarki.</title>
        <authorList>
            <person name="Eastman K.E."/>
            <person name="Pendleton A.L."/>
            <person name="Shaikh M.A."/>
            <person name="Suttiyut T."/>
            <person name="Ogas R."/>
            <person name="Tomko P."/>
            <person name="Gavelis G."/>
            <person name="Widhalm J.R."/>
            <person name="Wisecaver J.H."/>
        </authorList>
    </citation>
    <scope>NUCLEOTIDE SEQUENCE</scope>
    <source>
        <strain evidence="2">ECLA1</strain>
    </source>
</reference>
<keyword evidence="1" id="KW-0812">Transmembrane</keyword>
<dbReference type="EMBL" id="JAWDGP010001801">
    <property type="protein sequence ID" value="KAK3788070.1"/>
    <property type="molecule type" value="Genomic_DNA"/>
</dbReference>
<accession>A0AAE1DZI9</accession>
<comment type="caution">
    <text evidence="2">The sequence shown here is derived from an EMBL/GenBank/DDBJ whole genome shotgun (WGS) entry which is preliminary data.</text>
</comment>
<proteinExistence type="predicted"/>
<evidence type="ECO:0000313" key="2">
    <source>
        <dbReference type="EMBL" id="KAK3788070.1"/>
    </source>
</evidence>
<feature type="transmembrane region" description="Helical" evidence="1">
    <location>
        <begin position="92"/>
        <end position="116"/>
    </location>
</feature>
<keyword evidence="3" id="KW-1185">Reference proteome</keyword>
<keyword evidence="1" id="KW-1133">Transmembrane helix</keyword>
<evidence type="ECO:0000313" key="3">
    <source>
        <dbReference type="Proteomes" id="UP001283361"/>
    </source>
</evidence>
<protein>
    <submittedName>
        <fullName evidence="2">Uncharacterized protein</fullName>
    </submittedName>
</protein>
<gene>
    <name evidence="2" type="ORF">RRG08_052310</name>
</gene>